<proteinExistence type="predicted"/>
<accession>A0A0F8BIU4</accession>
<organism evidence="1 2">
    <name type="scientific">Ceratocystis fimbriata f. sp. platani</name>
    <dbReference type="NCBI Taxonomy" id="88771"/>
    <lineage>
        <taxon>Eukaryota</taxon>
        <taxon>Fungi</taxon>
        <taxon>Dikarya</taxon>
        <taxon>Ascomycota</taxon>
        <taxon>Pezizomycotina</taxon>
        <taxon>Sordariomycetes</taxon>
        <taxon>Hypocreomycetidae</taxon>
        <taxon>Microascales</taxon>
        <taxon>Ceratocystidaceae</taxon>
        <taxon>Ceratocystis</taxon>
    </lineage>
</organism>
<evidence type="ECO:0000313" key="2">
    <source>
        <dbReference type="Proteomes" id="UP000034841"/>
    </source>
</evidence>
<evidence type="ECO:0000313" key="1">
    <source>
        <dbReference type="EMBL" id="KKF92098.1"/>
    </source>
</evidence>
<keyword evidence="2" id="KW-1185">Reference proteome</keyword>
<dbReference type="EMBL" id="LBBL01000678">
    <property type="protein sequence ID" value="KKF92098.1"/>
    <property type="molecule type" value="Genomic_DNA"/>
</dbReference>
<name>A0A0F8BIU4_CERFI</name>
<gene>
    <name evidence="1" type="ORF">CFO_g5549</name>
</gene>
<protein>
    <submittedName>
        <fullName evidence="1">Uncharacterized protein</fullName>
    </submittedName>
</protein>
<reference evidence="1 2" key="1">
    <citation type="submission" date="2015-04" db="EMBL/GenBank/DDBJ databases">
        <title>Genome sequence of Ceratocystis platani, a major pathogen of plane trees.</title>
        <authorList>
            <person name="Belbahri L."/>
        </authorList>
    </citation>
    <scope>NUCLEOTIDE SEQUENCE [LARGE SCALE GENOMIC DNA]</scope>
    <source>
        <strain evidence="1 2">CFO</strain>
    </source>
</reference>
<sequence>MLNGAFELLNTQYNNLLGAPRSRNSTKIPKLTTTDPDEFDIWFDQVKRVWEIEKLRMPDSEFTTLVYLSTANSAHNRIKRILDTKLYNAPGTCDAFLDELQKAFEDPAAKEKALLKIQTIRQGKSKIDDHIQKFEDLPSLAQGDNLLKPENSLVQTKP</sequence>
<dbReference type="Proteomes" id="UP000034841">
    <property type="component" value="Unassembled WGS sequence"/>
</dbReference>
<dbReference type="AlphaFoldDB" id="A0A0F8BIU4"/>
<comment type="caution">
    <text evidence="1">The sequence shown here is derived from an EMBL/GenBank/DDBJ whole genome shotgun (WGS) entry which is preliminary data.</text>
</comment>